<feature type="region of interest" description="Disordered" evidence="1">
    <location>
        <begin position="169"/>
        <end position="194"/>
    </location>
</feature>
<accession>A0A5A7P818</accession>
<dbReference type="PANTHER" id="PTHR35286">
    <property type="entry name" value="EXPRESSED PROTEIN"/>
    <property type="match status" value="1"/>
</dbReference>
<reference evidence="3" key="1">
    <citation type="journal article" date="2019" name="Curr. Biol.">
        <title>Genome Sequence of Striga asiatica Provides Insight into the Evolution of Plant Parasitism.</title>
        <authorList>
            <person name="Yoshida S."/>
            <person name="Kim S."/>
            <person name="Wafula E.K."/>
            <person name="Tanskanen J."/>
            <person name="Kim Y.M."/>
            <person name="Honaas L."/>
            <person name="Yang Z."/>
            <person name="Spallek T."/>
            <person name="Conn C.E."/>
            <person name="Ichihashi Y."/>
            <person name="Cheong K."/>
            <person name="Cui S."/>
            <person name="Der J.P."/>
            <person name="Gundlach H."/>
            <person name="Jiao Y."/>
            <person name="Hori C."/>
            <person name="Ishida J.K."/>
            <person name="Kasahara H."/>
            <person name="Kiba T."/>
            <person name="Kim M.S."/>
            <person name="Koo N."/>
            <person name="Laohavisit A."/>
            <person name="Lee Y.H."/>
            <person name="Lumba S."/>
            <person name="McCourt P."/>
            <person name="Mortimer J.C."/>
            <person name="Mutuku J.M."/>
            <person name="Nomura T."/>
            <person name="Sasaki-Sekimoto Y."/>
            <person name="Seto Y."/>
            <person name="Wang Y."/>
            <person name="Wakatake T."/>
            <person name="Sakakibara H."/>
            <person name="Demura T."/>
            <person name="Yamaguchi S."/>
            <person name="Yoneyama K."/>
            <person name="Manabe R.I."/>
            <person name="Nelson D.C."/>
            <person name="Schulman A.H."/>
            <person name="Timko M.P."/>
            <person name="dePamphilis C.W."/>
            <person name="Choi D."/>
            <person name="Shirasu K."/>
        </authorList>
    </citation>
    <scope>NUCLEOTIDE SEQUENCE [LARGE SCALE GENOMIC DNA]</scope>
    <source>
        <strain evidence="3">cv. UVA1</strain>
    </source>
</reference>
<dbReference type="AlphaFoldDB" id="A0A5A7P818"/>
<dbReference type="OrthoDB" id="1904011at2759"/>
<protein>
    <submittedName>
        <fullName evidence="2">Uncharacterized protein</fullName>
    </submittedName>
</protein>
<dbReference type="PANTHER" id="PTHR35286:SF1">
    <property type="entry name" value="EXPRESSED PROTEIN"/>
    <property type="match status" value="1"/>
</dbReference>
<keyword evidence="3" id="KW-1185">Reference proteome</keyword>
<comment type="caution">
    <text evidence="2">The sequence shown here is derived from an EMBL/GenBank/DDBJ whole genome shotgun (WGS) entry which is preliminary data.</text>
</comment>
<evidence type="ECO:0000313" key="3">
    <source>
        <dbReference type="Proteomes" id="UP000325081"/>
    </source>
</evidence>
<evidence type="ECO:0000313" key="2">
    <source>
        <dbReference type="EMBL" id="GER28628.1"/>
    </source>
</evidence>
<organism evidence="2 3">
    <name type="scientific">Striga asiatica</name>
    <name type="common">Asiatic witchweed</name>
    <name type="synonym">Buchnera asiatica</name>
    <dbReference type="NCBI Taxonomy" id="4170"/>
    <lineage>
        <taxon>Eukaryota</taxon>
        <taxon>Viridiplantae</taxon>
        <taxon>Streptophyta</taxon>
        <taxon>Embryophyta</taxon>
        <taxon>Tracheophyta</taxon>
        <taxon>Spermatophyta</taxon>
        <taxon>Magnoliopsida</taxon>
        <taxon>eudicotyledons</taxon>
        <taxon>Gunneridae</taxon>
        <taxon>Pentapetalae</taxon>
        <taxon>asterids</taxon>
        <taxon>lamiids</taxon>
        <taxon>Lamiales</taxon>
        <taxon>Orobanchaceae</taxon>
        <taxon>Buchnereae</taxon>
        <taxon>Striga</taxon>
    </lineage>
</organism>
<feature type="compositionally biased region" description="Basic and acidic residues" evidence="1">
    <location>
        <begin position="169"/>
        <end position="179"/>
    </location>
</feature>
<gene>
    <name evidence="2" type="ORF">STAS_04433</name>
</gene>
<feature type="region of interest" description="Disordered" evidence="1">
    <location>
        <begin position="65"/>
        <end position="86"/>
    </location>
</feature>
<sequence>MNTGGGSPFTSTTATPSFDNLLLQSLMSRLQLRPPGLQSPSPFAAGKSLEDLLLSDLLLNLSDSGSDSESDGDLSSSKTQLSREESRLEKEIVRTILSGEIEKLKPNSGQAVTIGEHHICVGFQEEIGSDYRVWEWHGHIMLFDEENGYTPEYIYGNYFERLGAGKRKITSEDKKKRSVDDDDEKAEEAEKVTNGGLKELIESGESGSGLILHRNMNAKSGSPRFSQYYASMSRHLNAFSVNDRLAEIPKKGKIRKREKQNKTQQTALRAREFGNRLSSLGNGVLGELAREDEPDGGLDLARRYRRLLIVPRQPRRLDGQLLEYVVDEAVHDSHGLARDPDVRVDLLQHLEYVDLVRLAVLLHLLLPLPIAALLRDLLLRLRRHFLRRGWLLLSLGSHLVIVFSDSENLEDEKLAGLIRIIYG</sequence>
<proteinExistence type="predicted"/>
<evidence type="ECO:0000256" key="1">
    <source>
        <dbReference type="SAM" id="MobiDB-lite"/>
    </source>
</evidence>
<name>A0A5A7P818_STRAF</name>
<dbReference type="EMBL" id="BKCP01002891">
    <property type="protein sequence ID" value="GER28628.1"/>
    <property type="molecule type" value="Genomic_DNA"/>
</dbReference>
<dbReference type="Proteomes" id="UP000325081">
    <property type="component" value="Unassembled WGS sequence"/>
</dbReference>